<dbReference type="EMBL" id="CP097509">
    <property type="protein sequence ID" value="URE14925.1"/>
    <property type="molecule type" value="Genomic_DNA"/>
</dbReference>
<comment type="function">
    <text evidence="7">Involved in protein export. Acts as a chaperone by maintaining the newly synthesized protein in an open conformation. Functions as a peptidyl-prolyl cis-trans isomerase.</text>
</comment>
<keyword evidence="5" id="KW-0143">Chaperone</keyword>
<accession>A0A9E7GHV5</accession>
<gene>
    <name evidence="8" type="ORF">MUK42_12122</name>
</gene>
<dbReference type="PANTHER" id="PTHR30560">
    <property type="entry name" value="TRIGGER FACTOR CHAPERONE AND PEPTIDYL-PROLYL CIS/TRANS ISOMERASE"/>
    <property type="match status" value="1"/>
</dbReference>
<dbReference type="FunFam" id="3.30.70.1050:FF:000004">
    <property type="entry name" value="Trigger factor"/>
    <property type="match status" value="1"/>
</dbReference>
<sequence>MELAIRTLCIGLNPEIMIRKQRIYLCTGLPFSRRMQSSIHMKNVTRENFRRDGYKSIDAIEAISSDLESLGNSMAPFEDFTVTVNNSDDREIKIRVDVSGTRTQAIFDDVFSKLVAAAQPIPGFRRVKGENCLQFLNNHHTTLIMPNSFSVILPLLIPKDVLLHIIGPSKVHKHSIKKIINATVNEYIEKESFKVTKDLRVKQSYEELESTFQPGNDFGFDAILQLQETKKSKS</sequence>
<evidence type="ECO:0000256" key="5">
    <source>
        <dbReference type="ARBA" id="ARBA00023186"/>
    </source>
</evidence>
<keyword evidence="6" id="KW-0413">Isomerase</keyword>
<proteinExistence type="inferred from homology"/>
<dbReference type="GO" id="GO:0015031">
    <property type="term" value="P:protein transport"/>
    <property type="evidence" value="ECO:0007669"/>
    <property type="project" value="InterPro"/>
</dbReference>
<reference evidence="8" key="1">
    <citation type="submission" date="2022-05" db="EMBL/GenBank/DDBJ databases">
        <title>The Musa troglodytarum L. genome provides insights into the mechanism of non-climacteric behaviour and enrichment of carotenoids.</title>
        <authorList>
            <person name="Wang J."/>
        </authorList>
    </citation>
    <scope>NUCLEOTIDE SEQUENCE</scope>
    <source>
        <tissue evidence="8">Leaf</tissue>
    </source>
</reference>
<evidence type="ECO:0000256" key="3">
    <source>
        <dbReference type="ARBA" id="ARBA00013194"/>
    </source>
</evidence>
<dbReference type="PANTHER" id="PTHR30560:SF5">
    <property type="entry name" value="OS09G0515400 PROTEIN"/>
    <property type="match status" value="1"/>
</dbReference>
<keyword evidence="9" id="KW-1185">Reference proteome</keyword>
<dbReference type="Gene3D" id="3.30.70.1050">
    <property type="entry name" value="Trigger factor ribosome-binding domain"/>
    <property type="match status" value="2"/>
</dbReference>
<evidence type="ECO:0000313" key="8">
    <source>
        <dbReference type="EMBL" id="URE14925.1"/>
    </source>
</evidence>
<dbReference type="InterPro" id="IPR005215">
    <property type="entry name" value="Trig_fac"/>
</dbReference>
<dbReference type="GO" id="GO:0003755">
    <property type="term" value="F:peptidyl-prolyl cis-trans isomerase activity"/>
    <property type="evidence" value="ECO:0007669"/>
    <property type="project" value="UniProtKB-KW"/>
</dbReference>
<dbReference type="GO" id="GO:0044183">
    <property type="term" value="F:protein folding chaperone"/>
    <property type="evidence" value="ECO:0007669"/>
    <property type="project" value="TreeGrafter"/>
</dbReference>
<dbReference type="Proteomes" id="UP001055439">
    <property type="component" value="Chromosome 7"/>
</dbReference>
<comment type="catalytic activity">
    <reaction evidence="1">
        <text>[protein]-peptidylproline (omega=180) = [protein]-peptidylproline (omega=0)</text>
        <dbReference type="Rhea" id="RHEA:16237"/>
        <dbReference type="Rhea" id="RHEA-COMP:10747"/>
        <dbReference type="Rhea" id="RHEA-COMP:10748"/>
        <dbReference type="ChEBI" id="CHEBI:83833"/>
        <dbReference type="ChEBI" id="CHEBI:83834"/>
        <dbReference type="EC" id="5.2.1.8"/>
    </reaction>
</comment>
<dbReference type="AlphaFoldDB" id="A0A9E7GHV5"/>
<keyword evidence="4" id="KW-0697">Rotamase</keyword>
<evidence type="ECO:0000313" key="9">
    <source>
        <dbReference type="Proteomes" id="UP001055439"/>
    </source>
</evidence>
<name>A0A9E7GHV5_9LILI</name>
<evidence type="ECO:0000256" key="2">
    <source>
        <dbReference type="ARBA" id="ARBA00005464"/>
    </source>
</evidence>
<dbReference type="InterPro" id="IPR036611">
    <property type="entry name" value="Trigger_fac_ribosome-bd_sf"/>
</dbReference>
<evidence type="ECO:0000256" key="6">
    <source>
        <dbReference type="ARBA" id="ARBA00023235"/>
    </source>
</evidence>
<dbReference type="GO" id="GO:0043335">
    <property type="term" value="P:protein unfolding"/>
    <property type="evidence" value="ECO:0007669"/>
    <property type="project" value="TreeGrafter"/>
</dbReference>
<evidence type="ECO:0000256" key="1">
    <source>
        <dbReference type="ARBA" id="ARBA00000971"/>
    </source>
</evidence>
<protein>
    <recommendedName>
        <fullName evidence="3">peptidylprolyl isomerase</fullName>
        <ecNumber evidence="3">5.2.1.8</ecNumber>
    </recommendedName>
</protein>
<evidence type="ECO:0000256" key="7">
    <source>
        <dbReference type="ARBA" id="ARBA00024849"/>
    </source>
</evidence>
<comment type="similarity">
    <text evidence="2">Belongs to the FKBP-type PPIase family. Tig subfamily.</text>
</comment>
<organism evidence="8 9">
    <name type="scientific">Musa troglodytarum</name>
    <name type="common">fe'i banana</name>
    <dbReference type="NCBI Taxonomy" id="320322"/>
    <lineage>
        <taxon>Eukaryota</taxon>
        <taxon>Viridiplantae</taxon>
        <taxon>Streptophyta</taxon>
        <taxon>Embryophyta</taxon>
        <taxon>Tracheophyta</taxon>
        <taxon>Spermatophyta</taxon>
        <taxon>Magnoliopsida</taxon>
        <taxon>Liliopsida</taxon>
        <taxon>Zingiberales</taxon>
        <taxon>Musaceae</taxon>
        <taxon>Musa</taxon>
    </lineage>
</organism>
<dbReference type="GO" id="GO:0043022">
    <property type="term" value="F:ribosome binding"/>
    <property type="evidence" value="ECO:0007669"/>
    <property type="project" value="TreeGrafter"/>
</dbReference>
<dbReference type="OrthoDB" id="1881930at2759"/>
<evidence type="ECO:0000256" key="4">
    <source>
        <dbReference type="ARBA" id="ARBA00023110"/>
    </source>
</evidence>
<dbReference type="GO" id="GO:0051083">
    <property type="term" value="P:'de novo' cotranslational protein folding"/>
    <property type="evidence" value="ECO:0007669"/>
    <property type="project" value="TreeGrafter"/>
</dbReference>
<dbReference type="EC" id="5.2.1.8" evidence="3"/>